<keyword evidence="2" id="KW-1185">Reference proteome</keyword>
<organism evidence="1 2">
    <name type="scientific">Curvularia kusanoi</name>
    <name type="common">Cochliobolus kusanoi</name>
    <dbReference type="NCBI Taxonomy" id="90978"/>
    <lineage>
        <taxon>Eukaryota</taxon>
        <taxon>Fungi</taxon>
        <taxon>Dikarya</taxon>
        <taxon>Ascomycota</taxon>
        <taxon>Pezizomycotina</taxon>
        <taxon>Dothideomycetes</taxon>
        <taxon>Pleosporomycetidae</taxon>
        <taxon>Pleosporales</taxon>
        <taxon>Pleosporineae</taxon>
        <taxon>Pleosporaceae</taxon>
        <taxon>Curvularia</taxon>
    </lineage>
</organism>
<dbReference type="Gene3D" id="3.30.710.10">
    <property type="entry name" value="Potassium Channel Kv1.1, Chain A"/>
    <property type="match status" value="1"/>
</dbReference>
<protein>
    <recommendedName>
        <fullName evidence="3">BTB domain-containing protein</fullName>
    </recommendedName>
</protein>
<dbReference type="Proteomes" id="UP000801428">
    <property type="component" value="Unassembled WGS sequence"/>
</dbReference>
<gene>
    <name evidence="1" type="ORF">E8E13_010185</name>
</gene>
<evidence type="ECO:0000313" key="2">
    <source>
        <dbReference type="Proteomes" id="UP000801428"/>
    </source>
</evidence>
<comment type="caution">
    <text evidence="1">The sequence shown here is derived from an EMBL/GenBank/DDBJ whole genome shotgun (WGS) entry which is preliminary data.</text>
</comment>
<reference evidence="1" key="1">
    <citation type="submission" date="2019-04" db="EMBL/GenBank/DDBJ databases">
        <title>Sequencing of skin fungus with MAO and IRED activity.</title>
        <authorList>
            <person name="Marsaioli A.J."/>
            <person name="Bonatto J.M.C."/>
            <person name="Reis Junior O."/>
        </authorList>
    </citation>
    <scope>NUCLEOTIDE SEQUENCE</scope>
    <source>
        <strain evidence="1">30M1</strain>
    </source>
</reference>
<evidence type="ECO:0008006" key="3">
    <source>
        <dbReference type="Google" id="ProtNLM"/>
    </source>
</evidence>
<dbReference type="OrthoDB" id="1022638at2759"/>
<dbReference type="EMBL" id="SWKU01000007">
    <property type="protein sequence ID" value="KAF3005115.1"/>
    <property type="molecule type" value="Genomic_DNA"/>
</dbReference>
<name>A0A9P4WDB7_CURKU</name>
<dbReference type="InterPro" id="IPR011333">
    <property type="entry name" value="SKP1/BTB/POZ_sf"/>
</dbReference>
<dbReference type="AlphaFoldDB" id="A0A9P4WDB7"/>
<evidence type="ECO:0000313" key="1">
    <source>
        <dbReference type="EMBL" id="KAF3005115.1"/>
    </source>
</evidence>
<proteinExistence type="predicted"/>
<accession>A0A9P4WDB7</accession>
<sequence>MAEAPPILIPYSERMSFHKLIHIRVGAHDEHDSSNVFIVHRDILTARSEFCYRYFYNNPESQELQLLICDKMTFHLYLHLTYLNEIACAPETINSQTIREQQCWLAKLYVLCNGLEDISAKNRTVQALRHSIYLLFWRNNEWVINRDMVEIIYKGTVKHAAVRRLLVDIFYYHNECDVPRVELASFPPEFQEDLCVVRMDRCQLGGRYKGDHPESEFDVERYLEGFC</sequence>